<keyword evidence="2" id="KW-1185">Reference proteome</keyword>
<dbReference type="Pfam" id="PF14281">
    <property type="entry name" value="PDDEXK_4"/>
    <property type="match status" value="1"/>
</dbReference>
<gene>
    <name evidence="1" type="ORF">PTQ27_08080</name>
</gene>
<protein>
    <submittedName>
        <fullName evidence="1">PD-(D/E)XK nuclease family protein</fullName>
    </submittedName>
</protein>
<name>A0ABT5MQF5_9PAST</name>
<dbReference type="RefSeq" id="WP_273748060.1">
    <property type="nucleotide sequence ID" value="NZ_JAQSJE010000008.1"/>
</dbReference>
<evidence type="ECO:0000313" key="1">
    <source>
        <dbReference type="EMBL" id="MDD0824418.1"/>
    </source>
</evidence>
<proteinExistence type="predicted"/>
<accession>A0ABT5MQF5</accession>
<dbReference type="InterPro" id="IPR029470">
    <property type="entry name" value="PDDEXK_4"/>
</dbReference>
<dbReference type="Proteomes" id="UP001221909">
    <property type="component" value="Unassembled WGS sequence"/>
</dbReference>
<reference evidence="1 2" key="1">
    <citation type="submission" date="2023-02" db="EMBL/GenBank/DDBJ databases">
        <title>Mannheimia cairiniae sp. nov., a novel species of Mannheimia obtained from moscovy ducks (Cairina moschata) and reclassification of Mannheimia ovis as heterotypic synonym of Mannheimia pernigra.</title>
        <authorList>
            <person name="Christensen H."/>
        </authorList>
    </citation>
    <scope>NUCLEOTIDE SEQUENCE [LARGE SCALE GENOMIC DNA]</scope>
    <source>
        <strain evidence="1 2">AT1</strain>
    </source>
</reference>
<sequence>MSYTSILANLTSLVEQEEKQEQLFLEREKQESTLFNPFQFMRTDEDGLSYILSTLLDPKGNHGQQALFLEQFLLGLVKEKNLDVSLLKFNKNSTKVVVHQPTYTNFYHDIFIETDHWVMSIESKLNNAKEQPYQIFNYISDLEKKNKDHCFMLYLPISEKEPTTGICNDEDKWNALKDINKATVITPNFLYNWLSNCEMYRLSPRMTEFISYFKSFLCSGFNLGNQQEIKKEHIHVEMEQSEFESLFEQFKQNDFLLQYKKEFTQLIKIVKGTEYYKKITEYCREELAKQLKEKLDGCTYRLDDSYSLKQDNSIYPIYLIPKKAPAPFWICYENLGRGYHGIMWNKSTRENFPKLNEIFSKIQSERGDNVSKNYPIYNYCPQDYLAYWNDTSWVTILDGSLIEDLWKNIQGLVENKEIIDSF</sequence>
<evidence type="ECO:0000313" key="2">
    <source>
        <dbReference type="Proteomes" id="UP001221909"/>
    </source>
</evidence>
<comment type="caution">
    <text evidence="1">The sequence shown here is derived from an EMBL/GenBank/DDBJ whole genome shotgun (WGS) entry which is preliminary data.</text>
</comment>
<dbReference type="EMBL" id="JAQSJE010000008">
    <property type="protein sequence ID" value="MDD0824418.1"/>
    <property type="molecule type" value="Genomic_DNA"/>
</dbReference>
<organism evidence="1 2">
    <name type="scientific">Mannheimia cairinae</name>
    <dbReference type="NCBI Taxonomy" id="3025936"/>
    <lineage>
        <taxon>Bacteria</taxon>
        <taxon>Pseudomonadati</taxon>
        <taxon>Pseudomonadota</taxon>
        <taxon>Gammaproteobacteria</taxon>
        <taxon>Pasteurellales</taxon>
        <taxon>Pasteurellaceae</taxon>
        <taxon>Mannheimia</taxon>
    </lineage>
</organism>